<dbReference type="Proteomes" id="UP000182011">
    <property type="component" value="Unassembled WGS sequence"/>
</dbReference>
<comment type="function">
    <text evidence="1 5">Assembles around the rod to form the L-ring and probably protects the motor/basal body from shearing forces during rotation.</text>
</comment>
<accession>A0A0P1MJU4</accession>
<dbReference type="PRINTS" id="PR01010">
    <property type="entry name" value="FLGPRINGFLGI"/>
</dbReference>
<protein>
    <recommendedName>
        <fullName evidence="5">Flagellar P-ring protein</fullName>
    </recommendedName>
    <alternativeName>
        <fullName evidence="5">Basal body P-ring protein</fullName>
    </alternativeName>
</protein>
<dbReference type="AlphaFoldDB" id="A0A0P1MIG8"/>
<keyword evidence="4 5" id="KW-0975">Bacterial flagellum</keyword>
<keyword evidence="3" id="KW-0732">Signal</keyword>
<evidence type="ECO:0000256" key="2">
    <source>
        <dbReference type="ARBA" id="ARBA00004117"/>
    </source>
</evidence>
<accession>A0A0P1MIG8</accession>
<evidence type="ECO:0000313" key="9">
    <source>
        <dbReference type="Proteomes" id="UP000182200"/>
    </source>
</evidence>
<accession>A0A0P1LRE9</accession>
<accession>A0A0P1L7U6</accession>
<keyword evidence="7" id="KW-0969">Cilium</keyword>
<gene>
    <name evidence="5" type="primary">flgI</name>
    <name evidence="7" type="ORF">JGI4_01714</name>
    <name evidence="6" type="ORF">JGI8_01988</name>
</gene>
<evidence type="ECO:0000313" key="8">
    <source>
        <dbReference type="Proteomes" id="UP000182011"/>
    </source>
</evidence>
<evidence type="ECO:0000313" key="7">
    <source>
        <dbReference type="EMBL" id="CUU07120.1"/>
    </source>
</evidence>
<dbReference type="InterPro" id="IPR001782">
    <property type="entry name" value="Flag_FlgI"/>
</dbReference>
<reference evidence="6 9" key="2">
    <citation type="submission" date="2015-11" db="EMBL/GenBank/DDBJ databases">
        <authorList>
            <person name="Varghese N."/>
        </authorList>
    </citation>
    <scope>NUCLEOTIDE SEQUENCE [LARGE SCALE GENOMIC DNA]</scope>
    <source>
        <strain evidence="6 9">JGI-8</strain>
    </source>
</reference>
<name>A0A0P1MIG8_9BACT</name>
<dbReference type="EMBL" id="FAOP01000006">
    <property type="protein sequence ID" value="CUU07120.1"/>
    <property type="molecule type" value="Genomic_DNA"/>
</dbReference>
<evidence type="ECO:0000256" key="5">
    <source>
        <dbReference type="HAMAP-Rule" id="MF_00416"/>
    </source>
</evidence>
<accession>A0A0S4N831</accession>
<accession>A0A0P1L6H7</accession>
<evidence type="ECO:0000256" key="3">
    <source>
        <dbReference type="ARBA" id="ARBA00022729"/>
    </source>
</evidence>
<accession>A0A0P1MM93</accession>
<comment type="subunit">
    <text evidence="5">The basal body constitutes a major portion of the flagellar organelle and consists of four rings (L,P,S, and M) mounted on a central rod.</text>
</comment>
<dbReference type="GO" id="GO:0005198">
    <property type="term" value="F:structural molecule activity"/>
    <property type="evidence" value="ECO:0007669"/>
    <property type="project" value="InterPro"/>
</dbReference>
<keyword evidence="7" id="KW-0282">Flagellum</keyword>
<accession>A0A0N7MQW5</accession>
<evidence type="ECO:0000313" key="6">
    <source>
        <dbReference type="EMBL" id="CUS94447.1"/>
    </source>
</evidence>
<comment type="similarity">
    <text evidence="5">Belongs to the FlgI family.</text>
</comment>
<reference evidence="7 8" key="1">
    <citation type="submission" date="2015-11" db="EMBL/GenBank/DDBJ databases">
        <authorList>
            <person name="Zhang Y."/>
            <person name="Guo Z."/>
        </authorList>
    </citation>
    <scope>NUCLEOTIDE SEQUENCE [LARGE SCALE GENOMIC DNA]</scope>
    <source>
        <strain evidence="7">JGI-4</strain>
    </source>
</reference>
<evidence type="ECO:0000256" key="4">
    <source>
        <dbReference type="ARBA" id="ARBA00023143"/>
    </source>
</evidence>
<organism evidence="7 8">
    <name type="scientific">Candidatus Kryptonium thompsonii</name>
    <dbReference type="NCBI Taxonomy" id="1633631"/>
    <lineage>
        <taxon>Bacteria</taxon>
        <taxon>Pseudomonadati</taxon>
        <taxon>Candidatus Kryptoniota</taxon>
        <taxon>Candidatus Kryptonium</taxon>
    </lineage>
</organism>
<accession>A0A0P1LLM0</accession>
<dbReference type="GO" id="GO:0009428">
    <property type="term" value="C:bacterial-type flagellum basal body, distal rod, P ring"/>
    <property type="evidence" value="ECO:0007669"/>
    <property type="project" value="InterPro"/>
</dbReference>
<keyword evidence="9" id="KW-1185">Reference proteome</keyword>
<dbReference type="STRING" id="1633631.GCA_001442925_01709"/>
<dbReference type="Pfam" id="PF02119">
    <property type="entry name" value="FlgI"/>
    <property type="match status" value="1"/>
</dbReference>
<proteinExistence type="inferred from homology"/>
<dbReference type="RefSeq" id="WP_075426516.1">
    <property type="nucleotide sequence ID" value="NZ_CZVI01000049.1"/>
</dbReference>
<dbReference type="GO" id="GO:0071973">
    <property type="term" value="P:bacterial-type flagellum-dependent cell motility"/>
    <property type="evidence" value="ECO:0007669"/>
    <property type="project" value="InterPro"/>
</dbReference>
<dbReference type="PANTHER" id="PTHR30381">
    <property type="entry name" value="FLAGELLAR P-RING PERIPLASMIC PROTEIN FLGI"/>
    <property type="match status" value="1"/>
</dbReference>
<dbReference type="NCBIfam" id="NF003676">
    <property type="entry name" value="PRK05303.1"/>
    <property type="match status" value="1"/>
</dbReference>
<dbReference type="EMBL" id="CZVI01000049">
    <property type="protein sequence ID" value="CUS94447.1"/>
    <property type="molecule type" value="Genomic_DNA"/>
</dbReference>
<accession>A0A0P1LQL7</accession>
<dbReference type="PANTHER" id="PTHR30381:SF0">
    <property type="entry name" value="FLAGELLAR P-RING PROTEIN"/>
    <property type="match status" value="1"/>
</dbReference>
<evidence type="ECO:0000256" key="1">
    <source>
        <dbReference type="ARBA" id="ARBA00002591"/>
    </source>
</evidence>
<keyword evidence="7" id="KW-0966">Cell projection</keyword>
<sequence length="366" mass="39139">MKRIMLILLFLTLQSFGFGTRIKDIAYVKGISGYQVIGYGLVVGLNGTGDSRRASFTLQSVVSMLRRFGITITDENLRTRNVAAVMVTATIPPFAKEGAVVDVIVSSIGDATSLHGGNLLMTPLVGQDGIVYAVAQGPVSVGGFDVRTATGTEYRRNVTTTGRVPNGAIIEKAIPSNFYNLSDKVEIVLRQPDFTTAKRIADAINLKFNSNIAFAVDISAVVVKVPSEFQSSEKVVDFISQIETIEVQPDAVARVVINERTGTIVVGENVTISPVAISHGAIHIEIQSVPIISQPSPFSQGQTVVTQLTTINVYQDTTVVKAIEGVATVQDIAKALNALKVLPRDIIAIFQALKEAGALKAELIIM</sequence>
<dbReference type="Proteomes" id="UP000182200">
    <property type="component" value="Unassembled WGS sequence"/>
</dbReference>
<comment type="subcellular location">
    <subcellularLocation>
        <location evidence="2 5">Bacterial flagellum basal body</location>
    </subcellularLocation>
</comment>
<dbReference type="HAMAP" id="MF_00416">
    <property type="entry name" value="FlgI"/>
    <property type="match status" value="1"/>
</dbReference>
<dbReference type="GO" id="GO:0030288">
    <property type="term" value="C:outer membrane-bounded periplasmic space"/>
    <property type="evidence" value="ECO:0007669"/>
    <property type="project" value="InterPro"/>
</dbReference>